<organism evidence="3 4">
    <name type="scientific">Ahrensia kielensis</name>
    <dbReference type="NCBI Taxonomy" id="76980"/>
    <lineage>
        <taxon>Bacteria</taxon>
        <taxon>Pseudomonadati</taxon>
        <taxon>Pseudomonadota</taxon>
        <taxon>Alphaproteobacteria</taxon>
        <taxon>Hyphomicrobiales</taxon>
        <taxon>Ahrensiaceae</taxon>
        <taxon>Ahrensia</taxon>
    </lineage>
</organism>
<reference evidence="3 4" key="1">
    <citation type="submission" date="2024-03" db="EMBL/GenBank/DDBJ databases">
        <title>Community enrichment and isolation of bacterial strains for fucoidan degradation.</title>
        <authorList>
            <person name="Sichert A."/>
        </authorList>
    </citation>
    <scope>NUCLEOTIDE SEQUENCE [LARGE SCALE GENOMIC DNA]</scope>
    <source>
        <strain evidence="3 4">AS62</strain>
    </source>
</reference>
<gene>
    <name evidence="3" type="ORF">WNY59_07455</name>
</gene>
<keyword evidence="4" id="KW-1185">Reference proteome</keyword>
<dbReference type="EMBL" id="JBBMQO010000003">
    <property type="protein sequence ID" value="MEM5501424.1"/>
    <property type="molecule type" value="Genomic_DNA"/>
</dbReference>
<feature type="transmembrane region" description="Helical" evidence="1">
    <location>
        <begin position="312"/>
        <end position="331"/>
    </location>
</feature>
<dbReference type="InterPro" id="IPR018677">
    <property type="entry name" value="DUF2157"/>
</dbReference>
<evidence type="ECO:0000256" key="1">
    <source>
        <dbReference type="SAM" id="Phobius"/>
    </source>
</evidence>
<feature type="transmembrane region" description="Helical" evidence="1">
    <location>
        <begin position="188"/>
        <end position="210"/>
    </location>
</feature>
<dbReference type="RefSeq" id="WP_342847929.1">
    <property type="nucleotide sequence ID" value="NZ_JBBMQO010000003.1"/>
</dbReference>
<evidence type="ECO:0000259" key="2">
    <source>
        <dbReference type="Pfam" id="PF09925"/>
    </source>
</evidence>
<name>A0ABU9T5M6_9HYPH</name>
<dbReference type="Proteomes" id="UP001477870">
    <property type="component" value="Unassembled WGS sequence"/>
</dbReference>
<keyword evidence="1" id="KW-0812">Transmembrane</keyword>
<feature type="transmembrane region" description="Helical" evidence="1">
    <location>
        <begin position="258"/>
        <end position="277"/>
    </location>
</feature>
<feature type="transmembrane region" description="Helical" evidence="1">
    <location>
        <begin position="87"/>
        <end position="108"/>
    </location>
</feature>
<feature type="transmembrane region" description="Helical" evidence="1">
    <location>
        <begin position="369"/>
        <end position="387"/>
    </location>
</feature>
<feature type="domain" description="DUF2157" evidence="2">
    <location>
        <begin position="11"/>
        <end position="167"/>
    </location>
</feature>
<feature type="transmembrane region" description="Helical" evidence="1">
    <location>
        <begin position="289"/>
        <end position="306"/>
    </location>
</feature>
<proteinExistence type="predicted"/>
<comment type="caution">
    <text evidence="3">The sequence shown here is derived from an EMBL/GenBank/DDBJ whole genome shotgun (WGS) entry which is preliminary data.</text>
</comment>
<feature type="transmembrane region" description="Helical" evidence="1">
    <location>
        <begin position="343"/>
        <end position="363"/>
    </location>
</feature>
<dbReference type="Pfam" id="PF09925">
    <property type="entry name" value="DUF2157"/>
    <property type="match status" value="1"/>
</dbReference>
<feature type="transmembrane region" description="Helical" evidence="1">
    <location>
        <begin position="54"/>
        <end position="75"/>
    </location>
</feature>
<feature type="transmembrane region" description="Helical" evidence="1">
    <location>
        <begin position="217"/>
        <end position="238"/>
    </location>
</feature>
<feature type="transmembrane region" description="Helical" evidence="1">
    <location>
        <begin position="120"/>
        <end position="138"/>
    </location>
</feature>
<protein>
    <submittedName>
        <fullName evidence="3">DUF2157 domain-containing protein</fullName>
    </submittedName>
</protein>
<evidence type="ECO:0000313" key="4">
    <source>
        <dbReference type="Proteomes" id="UP001477870"/>
    </source>
</evidence>
<keyword evidence="1" id="KW-1133">Transmembrane helix</keyword>
<sequence>MSNLIERQINDWQNRGVIDTSVADVLRKDINSFSANIPQKSNAKMRTPMRRFSFFQILIVFAAISFAAGVALLIASNWEAIPRFVRAAGVLSIIALGLLGGVFVHGRFGTKSKYAEEACYLIAGGAFLSAVALVAQMYHISGDERSAALLYTAGLGFGALAVRSLVLTGGALFFWVTWHLSSPDAGNIFSLPFWVFYAALCAVLLISLLLKSKWATWMVLFAALAGLLPLVTDVAWWVLQLFFDGIDWFYNLPDQNRLITWCVLLAVMCFGLMLPDAKKECKAGFLRRHRVGLCFTIGCIALIALHEFVDEGLVSFAIAALVIGFVLLTLYRHGKEHRLVRYCCYAVFLVEVFFLYTVTISSMISTSGFLMLLAVFLIGVATFVYRLEKRFSAASTLKEEV</sequence>
<evidence type="ECO:0000313" key="3">
    <source>
        <dbReference type="EMBL" id="MEM5501424.1"/>
    </source>
</evidence>
<accession>A0ABU9T5M6</accession>
<keyword evidence="1" id="KW-0472">Membrane</keyword>